<dbReference type="EMBL" id="CAADFS010000067">
    <property type="protein sequence ID" value="VFK49076.1"/>
    <property type="molecule type" value="Genomic_DNA"/>
</dbReference>
<protein>
    <submittedName>
        <fullName evidence="1">Uncharacterized protein</fullName>
    </submittedName>
</protein>
<sequence length="83" mass="9591">MRILENMLALRAKTDRGLALVYAFGFSEFLFFRYVNKVSKFQRDLGNGHGSFAFQRGICIVNQRSFFVFRGGETAMIVDLRLM</sequence>
<organism evidence="1">
    <name type="scientific">Candidatus Kentrum sp. TC</name>
    <dbReference type="NCBI Taxonomy" id="2126339"/>
    <lineage>
        <taxon>Bacteria</taxon>
        <taxon>Pseudomonadati</taxon>
        <taxon>Pseudomonadota</taxon>
        <taxon>Gammaproteobacteria</taxon>
        <taxon>Candidatus Kentrum</taxon>
    </lineage>
</organism>
<gene>
    <name evidence="2" type="ORF">BECKTC1821D_GA0114238_106713</name>
    <name evidence="1" type="ORF">BECKTC1821E_GA0114239_10818</name>
</gene>
<name>A0A450Z0E6_9GAMM</name>
<proteinExistence type="predicted"/>
<dbReference type="EMBL" id="CAADFT010000081">
    <property type="protein sequence ID" value="VFK47305.1"/>
    <property type="molecule type" value="Genomic_DNA"/>
</dbReference>
<accession>A0A450Z0E6</accession>
<evidence type="ECO:0000313" key="1">
    <source>
        <dbReference type="EMBL" id="VFK47305.1"/>
    </source>
</evidence>
<reference evidence="1" key="1">
    <citation type="submission" date="2019-02" db="EMBL/GenBank/DDBJ databases">
        <authorList>
            <person name="Gruber-Vodicka R. H."/>
            <person name="Seah K. B. B."/>
        </authorList>
    </citation>
    <scope>NUCLEOTIDE SEQUENCE</scope>
    <source>
        <strain evidence="2">BECK_BZ123</strain>
        <strain evidence="1">BECK_BZ125</strain>
    </source>
</reference>
<evidence type="ECO:0000313" key="2">
    <source>
        <dbReference type="EMBL" id="VFK49076.1"/>
    </source>
</evidence>
<dbReference type="AlphaFoldDB" id="A0A450Z0E6"/>